<reference evidence="8" key="1">
    <citation type="journal article" date="2021" name="PeerJ">
        <title>Extensive microbial diversity within the chicken gut microbiome revealed by metagenomics and culture.</title>
        <authorList>
            <person name="Gilroy R."/>
            <person name="Ravi A."/>
            <person name="Getino M."/>
            <person name="Pursley I."/>
            <person name="Horton D.L."/>
            <person name="Alikhan N.F."/>
            <person name="Baker D."/>
            <person name="Gharbi K."/>
            <person name="Hall N."/>
            <person name="Watson M."/>
            <person name="Adriaenssens E.M."/>
            <person name="Foster-Nyarko E."/>
            <person name="Jarju S."/>
            <person name="Secka A."/>
            <person name="Antonio M."/>
            <person name="Oren A."/>
            <person name="Chaudhuri R.R."/>
            <person name="La Ragione R."/>
            <person name="Hildebrand F."/>
            <person name="Pallen M.J."/>
        </authorList>
    </citation>
    <scope>NUCLEOTIDE SEQUENCE</scope>
    <source>
        <strain evidence="8">A5-1222</strain>
    </source>
</reference>
<dbReference type="NCBIfam" id="TIGR00544">
    <property type="entry name" value="lgt"/>
    <property type="match status" value="1"/>
</dbReference>
<proteinExistence type="inferred from homology"/>
<comment type="subcellular location">
    <subcellularLocation>
        <location evidence="7">Cell membrane</location>
        <topology evidence="7">Multi-pass membrane protein</topology>
    </subcellularLocation>
</comment>
<organism evidence="8 9">
    <name type="scientific">Candidatus Ureaplasma intestinipullorum</name>
    <dbReference type="NCBI Taxonomy" id="2838770"/>
    <lineage>
        <taxon>Bacteria</taxon>
        <taxon>Bacillati</taxon>
        <taxon>Mycoplasmatota</taxon>
        <taxon>Mycoplasmoidales</taxon>
        <taxon>Mycoplasmoidaceae</taxon>
        <taxon>Ureaplasma</taxon>
    </lineage>
</organism>
<evidence type="ECO:0000256" key="2">
    <source>
        <dbReference type="ARBA" id="ARBA00022475"/>
    </source>
</evidence>
<sequence>MDFSLYNSLFPNTSTFPIAFEIAGLEVRWYAILSILGYLVAICIFMFSIWKRYKVNVDVGFYYIFVAIPSILLGARAWSFIIGDAQGSFFAIGPNAGGLAVEGGVIFGVIAALIYFPIILHFPKYHSRVVIDGKVYIQKPSLWIYADAIVPTILIGQAIGRWGNFFNGEIYGQPVSEESLSWLKLLMPGVFNHMHDANGIYYQPLFLYESFMNIIAFIIIYGLLPQIKKVRIGVITGLYCVSYGIIRLIMEPLRSSQFEFTGTYITTAILLFVGINIVIYCQFIAYRLRDYKWYLFFKSYMQYKLHNSTTKITFKDLNSSKFIRENSDKIFYAYR</sequence>
<comment type="catalytic activity">
    <reaction evidence="7">
        <text>L-cysteinyl-[prolipoprotein] + a 1,2-diacyl-sn-glycero-3-phospho-(1'-sn-glycerol) = an S-1,2-diacyl-sn-glyceryl-L-cysteinyl-[prolipoprotein] + sn-glycerol 1-phosphate + H(+)</text>
        <dbReference type="Rhea" id="RHEA:56712"/>
        <dbReference type="Rhea" id="RHEA-COMP:14679"/>
        <dbReference type="Rhea" id="RHEA-COMP:14680"/>
        <dbReference type="ChEBI" id="CHEBI:15378"/>
        <dbReference type="ChEBI" id="CHEBI:29950"/>
        <dbReference type="ChEBI" id="CHEBI:57685"/>
        <dbReference type="ChEBI" id="CHEBI:64716"/>
        <dbReference type="ChEBI" id="CHEBI:140658"/>
        <dbReference type="EC" id="2.5.1.145"/>
    </reaction>
</comment>
<gene>
    <name evidence="7 8" type="primary">lgt</name>
    <name evidence="8" type="ORF">H9897_00345</name>
</gene>
<name>A0A9E2NVT2_9BACT</name>
<feature type="transmembrane region" description="Helical" evidence="7">
    <location>
        <begin position="142"/>
        <end position="160"/>
    </location>
</feature>
<evidence type="ECO:0000256" key="7">
    <source>
        <dbReference type="HAMAP-Rule" id="MF_01147"/>
    </source>
</evidence>
<dbReference type="Pfam" id="PF01790">
    <property type="entry name" value="LGT"/>
    <property type="match status" value="1"/>
</dbReference>
<feature type="transmembrane region" description="Helical" evidence="7">
    <location>
        <begin position="205"/>
        <end position="224"/>
    </location>
</feature>
<dbReference type="InterPro" id="IPR001640">
    <property type="entry name" value="Lgt"/>
</dbReference>
<keyword evidence="3 7" id="KW-0808">Transferase</keyword>
<evidence type="ECO:0000313" key="8">
    <source>
        <dbReference type="EMBL" id="MBU3830601.1"/>
    </source>
</evidence>
<evidence type="ECO:0000256" key="1">
    <source>
        <dbReference type="ARBA" id="ARBA00007150"/>
    </source>
</evidence>
<protein>
    <recommendedName>
        <fullName evidence="7">Phosphatidylglycerol--prolipoprotein diacylglyceryl transferase</fullName>
        <ecNumber evidence="7">2.5.1.145</ecNumber>
    </recommendedName>
</protein>
<comment type="function">
    <text evidence="7">Catalyzes the transfer of the diacylglyceryl group from phosphatidylglycerol to the sulfhydryl group of the N-terminal cysteine of a prolipoprotein, the first step in the formation of mature lipoproteins.</text>
</comment>
<dbReference type="PANTHER" id="PTHR30589">
    <property type="entry name" value="PROLIPOPROTEIN DIACYLGLYCERYL TRANSFERASE"/>
    <property type="match status" value="1"/>
</dbReference>
<dbReference type="HAMAP" id="MF_01147">
    <property type="entry name" value="Lgt"/>
    <property type="match status" value="1"/>
</dbReference>
<feature type="binding site" evidence="7">
    <location>
        <position position="161"/>
    </location>
    <ligand>
        <name>a 1,2-diacyl-sn-glycero-3-phospho-(1'-sn-glycerol)</name>
        <dbReference type="ChEBI" id="CHEBI:64716"/>
    </ligand>
</feature>
<feature type="transmembrane region" description="Helical" evidence="7">
    <location>
        <begin position="231"/>
        <end position="250"/>
    </location>
</feature>
<dbReference type="GO" id="GO:0005886">
    <property type="term" value="C:plasma membrane"/>
    <property type="evidence" value="ECO:0007669"/>
    <property type="project" value="UniProtKB-SubCell"/>
</dbReference>
<evidence type="ECO:0000256" key="3">
    <source>
        <dbReference type="ARBA" id="ARBA00022679"/>
    </source>
</evidence>
<evidence type="ECO:0000256" key="4">
    <source>
        <dbReference type="ARBA" id="ARBA00022692"/>
    </source>
</evidence>
<dbReference type="GO" id="GO:0042158">
    <property type="term" value="P:lipoprotein biosynthetic process"/>
    <property type="evidence" value="ECO:0007669"/>
    <property type="project" value="UniProtKB-UniRule"/>
</dbReference>
<dbReference type="EC" id="2.5.1.145" evidence="7"/>
<evidence type="ECO:0000256" key="5">
    <source>
        <dbReference type="ARBA" id="ARBA00022989"/>
    </source>
</evidence>
<feature type="transmembrane region" description="Helical" evidence="7">
    <location>
        <begin position="262"/>
        <end position="286"/>
    </location>
</feature>
<feature type="transmembrane region" description="Helical" evidence="7">
    <location>
        <begin position="61"/>
        <end position="83"/>
    </location>
</feature>
<keyword evidence="6 7" id="KW-0472">Membrane</keyword>
<comment type="similarity">
    <text evidence="1 7">Belongs to the Lgt family.</text>
</comment>
<keyword evidence="2 7" id="KW-1003">Cell membrane</keyword>
<dbReference type="PANTHER" id="PTHR30589:SF0">
    <property type="entry name" value="PHOSPHATIDYLGLYCEROL--PROLIPOPROTEIN DIACYLGLYCERYL TRANSFERASE"/>
    <property type="match status" value="1"/>
</dbReference>
<evidence type="ECO:0000313" key="9">
    <source>
        <dbReference type="Proteomes" id="UP000824247"/>
    </source>
</evidence>
<feature type="transmembrane region" description="Helical" evidence="7">
    <location>
        <begin position="29"/>
        <end position="49"/>
    </location>
</feature>
<dbReference type="EMBL" id="JAHLFM010000005">
    <property type="protein sequence ID" value="MBU3830601.1"/>
    <property type="molecule type" value="Genomic_DNA"/>
</dbReference>
<dbReference type="AlphaFoldDB" id="A0A9E2NVT2"/>
<keyword evidence="5 7" id="KW-1133">Transmembrane helix</keyword>
<keyword evidence="4 7" id="KW-0812">Transmembrane</keyword>
<evidence type="ECO:0000256" key="6">
    <source>
        <dbReference type="ARBA" id="ARBA00023136"/>
    </source>
</evidence>
<reference evidence="8" key="2">
    <citation type="submission" date="2021-04" db="EMBL/GenBank/DDBJ databases">
        <authorList>
            <person name="Gilroy R."/>
        </authorList>
    </citation>
    <scope>NUCLEOTIDE SEQUENCE</scope>
    <source>
        <strain evidence="8">A5-1222</strain>
    </source>
</reference>
<accession>A0A9E2NVT2</accession>
<comment type="caution">
    <text evidence="8">The sequence shown here is derived from an EMBL/GenBank/DDBJ whole genome shotgun (WGS) entry which is preliminary data.</text>
</comment>
<dbReference type="Proteomes" id="UP000824247">
    <property type="component" value="Unassembled WGS sequence"/>
</dbReference>
<feature type="transmembrane region" description="Helical" evidence="7">
    <location>
        <begin position="103"/>
        <end position="122"/>
    </location>
</feature>
<dbReference type="GO" id="GO:0008961">
    <property type="term" value="F:phosphatidylglycerol-prolipoprotein diacylglyceryl transferase activity"/>
    <property type="evidence" value="ECO:0007669"/>
    <property type="project" value="UniProtKB-UniRule"/>
</dbReference>
<dbReference type="PROSITE" id="PS01311">
    <property type="entry name" value="LGT"/>
    <property type="match status" value="1"/>
</dbReference>
<comment type="pathway">
    <text evidence="7">Protein modification; lipoprotein biosynthesis (diacylglyceryl transfer).</text>
</comment>